<organism evidence="2 3">
    <name type="scientific">Thermogladius calderae (strain DSM 22663 / VKM B-2946 / 1633)</name>
    <dbReference type="NCBI Taxonomy" id="1184251"/>
    <lineage>
        <taxon>Archaea</taxon>
        <taxon>Thermoproteota</taxon>
        <taxon>Thermoprotei</taxon>
        <taxon>Desulfurococcales</taxon>
        <taxon>Desulfurococcaceae</taxon>
        <taxon>Thermogladius</taxon>
    </lineage>
</organism>
<evidence type="ECO:0000313" key="3">
    <source>
        <dbReference type="Proteomes" id="UP000005270"/>
    </source>
</evidence>
<evidence type="ECO:0000313" key="2">
    <source>
        <dbReference type="EMBL" id="AFK51239.1"/>
    </source>
</evidence>
<dbReference type="eggNOG" id="arCOG04430">
    <property type="taxonomic scope" value="Archaea"/>
</dbReference>
<dbReference type="GeneID" id="13013132"/>
<evidence type="ECO:0000259" key="1">
    <source>
        <dbReference type="SMART" id="SM00471"/>
    </source>
</evidence>
<dbReference type="HOGENOM" id="CLU_026821_3_2_2"/>
<dbReference type="GO" id="GO:0008832">
    <property type="term" value="F:dGTPase activity"/>
    <property type="evidence" value="ECO:0007669"/>
    <property type="project" value="TreeGrafter"/>
</dbReference>
<dbReference type="SUPFAM" id="SSF109604">
    <property type="entry name" value="HD-domain/PDEase-like"/>
    <property type="match status" value="1"/>
</dbReference>
<dbReference type="InterPro" id="IPR050135">
    <property type="entry name" value="dGTPase-like"/>
</dbReference>
<dbReference type="AlphaFoldDB" id="I3TEQ1"/>
<accession>I3TEQ1</accession>
<dbReference type="FunCoup" id="I3TEQ1">
    <property type="interactions" value="121"/>
</dbReference>
<dbReference type="OrthoDB" id="8895at2157"/>
<dbReference type="SMART" id="SM00471">
    <property type="entry name" value="HDc"/>
    <property type="match status" value="1"/>
</dbReference>
<gene>
    <name evidence="2" type="ordered locus">TCELL_0815</name>
</gene>
<keyword evidence="3" id="KW-1185">Reference proteome</keyword>
<sequence>MIELESSRSPFPWMLPFNAQVRDVIYNYIDYIKGVEDIVMDSWPLQRLRYILQLQMAHFVYPSATHTRFNHSLGVMHVSYKYITYLLKGSLEYLSQSKHYNELSSRLKEISLATRLLGLLHDIGHGPFSHAFDEYVYKTRDFLPYVIGNHEILGYLIYRENVRRLIEQALKDNYKVLGVDPEYTLSMLDDGLKPPLGMKDHTELLKKGHIKPEDYFVPTLDKALSTIVRLVVRDYIFTSDIMDYLKRDSYYTGLAIGEINEEWLLRNTFIIEHDGRLKPAVSGKAIDDLVRLLEARKLMYKNVYFHHVNIAFVETVGRLLKCVKSKITSILEDMLDRNEWSKYVLLNDFSIYGMLQSLLYQPASELECEDKDFAKRALESLFVTRKPIWKLLSREVLKLEDARVLFSTRFSRDIKNKIKSEIVSELNNRFSKLQLSDEDVLTLYNKVDVFPSAGSEIVKHLLVVSLKDSKVIGYKEVFFNSFAERHGLVPEALVSVYLERRKYRMLDEDEVAEAKEIVANVISDLVKARIAEAPETS</sequence>
<dbReference type="GO" id="GO:0006203">
    <property type="term" value="P:dGTP catabolic process"/>
    <property type="evidence" value="ECO:0007669"/>
    <property type="project" value="TreeGrafter"/>
</dbReference>
<dbReference type="EMBL" id="CP003531">
    <property type="protein sequence ID" value="AFK51239.1"/>
    <property type="molecule type" value="Genomic_DNA"/>
</dbReference>
<dbReference type="InterPro" id="IPR003607">
    <property type="entry name" value="HD/PDEase_dom"/>
</dbReference>
<reference evidence="2 3" key="1">
    <citation type="journal article" date="2012" name="J. Bacteriol.">
        <title>Complete genome sequence of the hyperthermophilic cellulolytic Crenarchaeon 'Thermogladius cellulolyticus' 1633.</title>
        <authorList>
            <person name="Mardanov A.V."/>
            <person name="Kochetkova T.V."/>
            <person name="Beletsky A.V."/>
            <person name="Bonch-Osmolovskaya E.A."/>
            <person name="Ravin N.V."/>
            <person name="Skryabin K.G."/>
        </authorList>
    </citation>
    <scope>NUCLEOTIDE SEQUENCE [LARGE SCALE GENOMIC DNA]</scope>
    <source>
        <strain evidence="3">DSM 22663 / VKM B-2946 / 1633</strain>
    </source>
</reference>
<feature type="domain" description="HD/PDEase" evidence="1">
    <location>
        <begin position="64"/>
        <end position="254"/>
    </location>
</feature>
<dbReference type="Proteomes" id="UP000005270">
    <property type="component" value="Chromosome"/>
</dbReference>
<dbReference type="PANTHER" id="PTHR11373:SF4">
    <property type="entry name" value="DEOXYNUCLEOSIDE TRIPHOSPHATE TRIPHOSPHOHYDROLASE SAMHD1"/>
    <property type="match status" value="1"/>
</dbReference>
<dbReference type="Pfam" id="PF01966">
    <property type="entry name" value="HD"/>
    <property type="match status" value="1"/>
</dbReference>
<dbReference type="RefSeq" id="WP_014737489.1">
    <property type="nucleotide sequence ID" value="NC_017954.1"/>
</dbReference>
<dbReference type="Gene3D" id="1.10.3210.10">
    <property type="entry name" value="Hypothetical protein af1432"/>
    <property type="match status" value="1"/>
</dbReference>
<dbReference type="InParanoid" id="I3TEQ1"/>
<keyword evidence="2" id="KW-0378">Hydrolase</keyword>
<dbReference type="STRING" id="1184251.TCELL_0815"/>
<dbReference type="CDD" id="cd00077">
    <property type="entry name" value="HDc"/>
    <property type="match status" value="1"/>
</dbReference>
<name>I3TEQ1_THEC1</name>
<dbReference type="KEGG" id="thg:TCELL_0815"/>
<proteinExistence type="predicted"/>
<dbReference type="InterPro" id="IPR006674">
    <property type="entry name" value="HD_domain"/>
</dbReference>
<protein>
    <submittedName>
        <fullName evidence="2">Metal dependent phosphohydrolase</fullName>
    </submittedName>
</protein>
<dbReference type="PANTHER" id="PTHR11373">
    <property type="entry name" value="DEOXYNUCLEOSIDE TRIPHOSPHATE TRIPHOSPHOHYDROLASE"/>
    <property type="match status" value="1"/>
</dbReference>